<evidence type="ECO:0000313" key="12">
    <source>
        <dbReference type="Proteomes" id="UP000006556"/>
    </source>
</evidence>
<feature type="binding site" evidence="9">
    <location>
        <position position="330"/>
    </location>
    <ligand>
        <name>ATP</name>
        <dbReference type="ChEBI" id="CHEBI:30616"/>
    </ligand>
</feature>
<keyword evidence="3 8" id="KW-0963">Cytoplasm</keyword>
<evidence type="ECO:0000256" key="6">
    <source>
        <dbReference type="ARBA" id="ARBA00023016"/>
    </source>
</evidence>
<dbReference type="InterPro" id="IPR003594">
    <property type="entry name" value="HATPase_dom"/>
</dbReference>
<comment type="similarity">
    <text evidence="2 8">Belongs to the heat shock protein 90 family.</text>
</comment>
<keyword evidence="6 8" id="KW-0346">Stress response</keyword>
<evidence type="ECO:0000256" key="2">
    <source>
        <dbReference type="ARBA" id="ARBA00008239"/>
    </source>
</evidence>
<keyword evidence="5 8" id="KW-0067">ATP-binding</keyword>
<feature type="binding site" evidence="9">
    <location>
        <position position="44"/>
    </location>
    <ligand>
        <name>ATP</name>
        <dbReference type="ChEBI" id="CHEBI:30616"/>
    </ligand>
</feature>
<dbReference type="InterPro" id="IPR036890">
    <property type="entry name" value="HATPase_C_sf"/>
</dbReference>
<reference evidence="12" key="1">
    <citation type="journal article" date="2008" name="Genome Res.">
        <title>The genome of Pelotomaculum thermopropionicum reveals niche-associated evolution in anaerobic microbiota.</title>
        <authorList>
            <person name="Kosaka T."/>
            <person name="Kato S."/>
            <person name="Shimoyama T."/>
            <person name="Ishii S."/>
            <person name="Abe T."/>
            <person name="Watanabe K."/>
        </authorList>
    </citation>
    <scope>NUCLEOTIDE SEQUENCE [LARGE SCALE GENOMIC DNA]</scope>
    <source>
        <strain evidence="12">DSM 13744 / JCM 10971 / SI</strain>
    </source>
</reference>
<comment type="subcellular location">
    <subcellularLocation>
        <location evidence="1 8">Cytoplasm</location>
    </subcellularLocation>
</comment>
<feature type="binding site" evidence="9">
    <location>
        <begin position="107"/>
        <end position="108"/>
    </location>
    <ligand>
        <name>ATP</name>
        <dbReference type="ChEBI" id="CHEBI:30616"/>
    </ligand>
</feature>
<evidence type="ECO:0000256" key="1">
    <source>
        <dbReference type="ARBA" id="ARBA00004496"/>
    </source>
</evidence>
<feature type="domain" description="Histidine kinase/HSP90-like ATPase" evidence="10">
    <location>
        <begin position="33"/>
        <end position="190"/>
    </location>
</feature>
<dbReference type="PANTHER" id="PTHR11528">
    <property type="entry name" value="HEAT SHOCK PROTEIN 90 FAMILY MEMBER"/>
    <property type="match status" value="1"/>
</dbReference>
<dbReference type="SUPFAM" id="SSF110942">
    <property type="entry name" value="HSP90 C-terminal domain"/>
    <property type="match status" value="1"/>
</dbReference>
<proteinExistence type="inferred from homology"/>
<evidence type="ECO:0000256" key="8">
    <source>
        <dbReference type="HAMAP-Rule" id="MF_00505"/>
    </source>
</evidence>
<dbReference type="GO" id="GO:0140662">
    <property type="term" value="F:ATP-dependent protein folding chaperone"/>
    <property type="evidence" value="ECO:0007669"/>
    <property type="project" value="InterPro"/>
</dbReference>
<evidence type="ECO:0000313" key="11">
    <source>
        <dbReference type="EMBL" id="BAF58291.1"/>
    </source>
</evidence>
<dbReference type="GO" id="GO:0005524">
    <property type="term" value="F:ATP binding"/>
    <property type="evidence" value="ECO:0007669"/>
    <property type="project" value="UniProtKB-UniRule"/>
</dbReference>
<evidence type="ECO:0000259" key="10">
    <source>
        <dbReference type="SMART" id="SM00387"/>
    </source>
</evidence>
<dbReference type="PIRSF" id="PIRSF002583">
    <property type="entry name" value="Hsp90"/>
    <property type="match status" value="1"/>
</dbReference>
<dbReference type="Gene3D" id="3.30.565.10">
    <property type="entry name" value="Histidine kinase-like ATPase, C-terminal domain"/>
    <property type="match status" value="1"/>
</dbReference>
<keyword evidence="7 8" id="KW-0143">Chaperone</keyword>
<dbReference type="STRING" id="370438.PTH_0110"/>
<dbReference type="GO" id="GO:0051082">
    <property type="term" value="F:unfolded protein binding"/>
    <property type="evidence" value="ECO:0007669"/>
    <property type="project" value="UniProtKB-UniRule"/>
</dbReference>
<dbReference type="Pfam" id="PF00183">
    <property type="entry name" value="HSP90"/>
    <property type="match status" value="1"/>
</dbReference>
<evidence type="ECO:0000256" key="9">
    <source>
        <dbReference type="PIRSR" id="PIRSR002583-1"/>
    </source>
</evidence>
<dbReference type="Gene3D" id="3.30.230.80">
    <property type="match status" value="1"/>
</dbReference>
<keyword evidence="4 8" id="KW-0547">Nucleotide-binding</keyword>
<dbReference type="NCBIfam" id="NF003555">
    <property type="entry name" value="PRK05218.1"/>
    <property type="match status" value="1"/>
</dbReference>
<dbReference type="Proteomes" id="UP000006556">
    <property type="component" value="Chromosome"/>
</dbReference>
<evidence type="ECO:0000256" key="5">
    <source>
        <dbReference type="ARBA" id="ARBA00022840"/>
    </source>
</evidence>
<dbReference type="CDD" id="cd16927">
    <property type="entry name" value="HATPase_Hsp90-like"/>
    <property type="match status" value="1"/>
</dbReference>
<evidence type="ECO:0000256" key="3">
    <source>
        <dbReference type="ARBA" id="ARBA00022490"/>
    </source>
</evidence>
<dbReference type="InterPro" id="IPR020568">
    <property type="entry name" value="Ribosomal_Su5_D2-typ_SF"/>
</dbReference>
<comment type="caution">
    <text evidence="8">Lacks conserved residue(s) required for the propagation of feature annotation.</text>
</comment>
<dbReference type="EMBL" id="AP009389">
    <property type="protein sequence ID" value="BAF58291.1"/>
    <property type="molecule type" value="Genomic_DNA"/>
</dbReference>
<feature type="binding site" evidence="9">
    <location>
        <position position="92"/>
    </location>
    <ligand>
        <name>ATP</name>
        <dbReference type="ChEBI" id="CHEBI:30616"/>
    </ligand>
</feature>
<dbReference type="HOGENOM" id="CLU_006684_3_1_9"/>
<keyword evidence="12" id="KW-1185">Reference proteome</keyword>
<dbReference type="Gene3D" id="3.40.50.11260">
    <property type="match status" value="1"/>
</dbReference>
<dbReference type="FunFam" id="3.30.565.10:FF:000009">
    <property type="entry name" value="Molecular chaperone HtpG"/>
    <property type="match status" value="1"/>
</dbReference>
<dbReference type="InterPro" id="IPR020575">
    <property type="entry name" value="Hsp90_N"/>
</dbReference>
<feature type="binding site" evidence="9">
    <location>
        <begin position="129"/>
        <end position="134"/>
    </location>
    <ligand>
        <name>ATP</name>
        <dbReference type="ChEBI" id="CHEBI:30616"/>
    </ligand>
</feature>
<dbReference type="PRINTS" id="PR00775">
    <property type="entry name" value="HEATSHOCK90"/>
</dbReference>
<protein>
    <recommendedName>
        <fullName evidence="8">Chaperone protein HtpG</fullName>
    </recommendedName>
    <alternativeName>
        <fullName evidence="8">Heat shock protein HtpG</fullName>
    </alternativeName>
    <alternativeName>
        <fullName evidence="8">High temperature protein G</fullName>
    </alternativeName>
</protein>
<dbReference type="GO" id="GO:0005737">
    <property type="term" value="C:cytoplasm"/>
    <property type="evidence" value="ECO:0007669"/>
    <property type="project" value="UniProtKB-SubCell"/>
</dbReference>
<dbReference type="GO" id="GO:0016887">
    <property type="term" value="F:ATP hydrolysis activity"/>
    <property type="evidence" value="ECO:0007669"/>
    <property type="project" value="InterPro"/>
</dbReference>
<name>A5D630_PELTS</name>
<organism evidence="11 12">
    <name type="scientific">Pelotomaculum thermopropionicum (strain DSM 13744 / JCM 10971 / SI)</name>
    <dbReference type="NCBI Taxonomy" id="370438"/>
    <lineage>
        <taxon>Bacteria</taxon>
        <taxon>Bacillati</taxon>
        <taxon>Bacillota</taxon>
        <taxon>Clostridia</taxon>
        <taxon>Eubacteriales</taxon>
        <taxon>Desulfotomaculaceae</taxon>
        <taxon>Pelotomaculum</taxon>
    </lineage>
</organism>
<evidence type="ECO:0000256" key="4">
    <source>
        <dbReference type="ARBA" id="ARBA00022741"/>
    </source>
</evidence>
<dbReference type="eggNOG" id="COG0326">
    <property type="taxonomic scope" value="Bacteria"/>
</dbReference>
<dbReference type="Gene3D" id="1.20.120.790">
    <property type="entry name" value="Heat shock protein 90, C-terminal domain"/>
    <property type="match status" value="1"/>
</dbReference>
<feature type="region of interest" description="A; substrate-binding" evidence="8">
    <location>
        <begin position="1"/>
        <end position="330"/>
    </location>
</feature>
<dbReference type="HAMAP" id="MF_00505">
    <property type="entry name" value="HSP90"/>
    <property type="match status" value="1"/>
</dbReference>
<dbReference type="SUPFAM" id="SSF54211">
    <property type="entry name" value="Ribosomal protein S5 domain 2-like"/>
    <property type="match status" value="1"/>
</dbReference>
<dbReference type="SUPFAM" id="SSF55874">
    <property type="entry name" value="ATPase domain of HSP90 chaperone/DNA topoisomerase II/histidine kinase"/>
    <property type="match status" value="1"/>
</dbReference>
<feature type="binding site" evidence="9">
    <location>
        <position position="100"/>
    </location>
    <ligand>
        <name>ATP</name>
        <dbReference type="ChEBI" id="CHEBI:30616"/>
    </ligand>
</feature>
<dbReference type="SMART" id="SM00387">
    <property type="entry name" value="HATPase_c"/>
    <property type="match status" value="1"/>
</dbReference>
<dbReference type="InterPro" id="IPR037196">
    <property type="entry name" value="HSP90_C"/>
</dbReference>
<comment type="subunit">
    <text evidence="8">Homodimer.</text>
</comment>
<feature type="binding site" evidence="9">
    <location>
        <position position="40"/>
    </location>
    <ligand>
        <name>ATP</name>
        <dbReference type="ChEBI" id="CHEBI:30616"/>
    </ligand>
</feature>
<evidence type="ECO:0000256" key="7">
    <source>
        <dbReference type="ARBA" id="ARBA00023186"/>
    </source>
</evidence>
<gene>
    <name evidence="11" type="primary">HtpG</name>
    <name evidence="8" type="synonym">htpG</name>
    <name evidence="11" type="ordered locus">PTH_0110</name>
</gene>
<dbReference type="KEGG" id="pth:PTH_0110"/>
<dbReference type="FunFam" id="3.30.230.80:FF:000004">
    <property type="entry name" value="Heat shock protein 75 kDa"/>
    <property type="match status" value="1"/>
</dbReference>
<sequence>MPANPLKEQFETREFQAEVKQLLDIVVNSLYTEREIFLRELISNSADALEKFRYESLVNREAAGGEDLPLEISIELDGRENTLTVADTGIGMTREELVENLGTIAHSGSKQFIRELKENGKKDVNLIGQFGVGFYSAFMVAKRVRVLTRSYRPGADGCEWISDGSGSYELGPAEGLRRGTRVILELKEDAREFTGAEKVKEIIRQYSSFVPFPIKVNGEQVNTVQAIWMRNKNEVTEEEYKEFYKYIAGAFDEPLYRLHFTADAPLTINALLYVPKQNLERFGFGRLEPGVNLYCRKVLIQQHPEGLLPDWLRFLKGVIDSEDIPLNISRETMQDSALAARLQKVITGRFLKFLSEQAREDPEKYSEFWNTFGIFLKEGTVSDFTHRNDLAKLLRFESSETEPGKLTSLSEYVERMKDGQKDIYFINGPSREAIECGPYLEAFRACGFEVIYTYEPVDDFVLSTLGEFEGKKLLSADNAALELPALDGGQEEPLDGNELQSLITWLKEVLGDKAGEVKSSRRLSDSPAILTNLDGHMTSSMERVMQAVNKDFRAAGRKAFEINPRHRLIKRLASLRKENPGLAGCVAEQIYDNAVISAGLAVNPRDMVERIYRILESTLVDR</sequence>
<feature type="binding site" evidence="9">
    <location>
        <position position="180"/>
    </location>
    <ligand>
        <name>ATP</name>
        <dbReference type="ChEBI" id="CHEBI:30616"/>
    </ligand>
</feature>
<comment type="function">
    <text evidence="8">Molecular chaperone. Has ATPase activity.</text>
</comment>
<feature type="binding site" evidence="9">
    <location>
        <position position="87"/>
    </location>
    <ligand>
        <name>ATP</name>
        <dbReference type="ChEBI" id="CHEBI:30616"/>
    </ligand>
</feature>
<dbReference type="AlphaFoldDB" id="A5D630"/>
<dbReference type="InterPro" id="IPR001404">
    <property type="entry name" value="Hsp90_fam"/>
</dbReference>
<dbReference type="Pfam" id="PF13589">
    <property type="entry name" value="HATPase_c_3"/>
    <property type="match status" value="1"/>
</dbReference>
<feature type="region of interest" description="C" evidence="8">
    <location>
        <begin position="544"/>
        <end position="622"/>
    </location>
</feature>
<accession>A5D630</accession>